<organism evidence="2 3">
    <name type="scientific">Brevibacterium antiquum</name>
    <dbReference type="NCBI Taxonomy" id="234835"/>
    <lineage>
        <taxon>Bacteria</taxon>
        <taxon>Bacillati</taxon>
        <taxon>Actinomycetota</taxon>
        <taxon>Actinomycetes</taxon>
        <taxon>Micrococcales</taxon>
        <taxon>Brevibacteriaceae</taxon>
        <taxon>Brevibacterium</taxon>
    </lineage>
</organism>
<evidence type="ECO:0000313" key="3">
    <source>
        <dbReference type="Proteomes" id="UP000234342"/>
    </source>
</evidence>
<protein>
    <submittedName>
        <fullName evidence="2">Aldose 1-epimerase</fullName>
        <ecNumber evidence="2">5.1.3.3</ecNumber>
    </submittedName>
</protein>
<keyword evidence="3" id="KW-1185">Reference proteome</keyword>
<dbReference type="GO" id="GO:0004034">
    <property type="term" value="F:aldose 1-epimerase activity"/>
    <property type="evidence" value="ECO:0007669"/>
    <property type="project" value="UniProtKB-EC"/>
</dbReference>
<feature type="region of interest" description="Disordered" evidence="1">
    <location>
        <begin position="293"/>
        <end position="314"/>
    </location>
</feature>
<dbReference type="SUPFAM" id="SSF74650">
    <property type="entry name" value="Galactose mutarotase-like"/>
    <property type="match status" value="1"/>
</dbReference>
<name>A0A2H1I8L7_9MICO</name>
<dbReference type="Pfam" id="PF01263">
    <property type="entry name" value="Aldose_epim"/>
    <property type="match status" value="1"/>
</dbReference>
<dbReference type="InterPro" id="IPR014718">
    <property type="entry name" value="GH-type_carb-bd"/>
</dbReference>
<accession>A0A2H1I8L7</accession>
<dbReference type="EC" id="5.1.3.3" evidence="2"/>
<dbReference type="GO" id="GO:0030246">
    <property type="term" value="F:carbohydrate binding"/>
    <property type="evidence" value="ECO:0007669"/>
    <property type="project" value="InterPro"/>
</dbReference>
<evidence type="ECO:0000313" key="2">
    <source>
        <dbReference type="EMBL" id="SMX71537.1"/>
    </source>
</evidence>
<dbReference type="InterPro" id="IPR008183">
    <property type="entry name" value="Aldose_1/G6P_1-epimerase"/>
</dbReference>
<dbReference type="InterPro" id="IPR011013">
    <property type="entry name" value="Gal_mutarotase_sf_dom"/>
</dbReference>
<dbReference type="EMBL" id="FXZE01000002">
    <property type="protein sequence ID" value="SMX71537.1"/>
    <property type="molecule type" value="Genomic_DNA"/>
</dbReference>
<dbReference type="GO" id="GO:0005975">
    <property type="term" value="P:carbohydrate metabolic process"/>
    <property type="evidence" value="ECO:0007669"/>
    <property type="project" value="InterPro"/>
</dbReference>
<proteinExistence type="predicted"/>
<evidence type="ECO:0000256" key="1">
    <source>
        <dbReference type="SAM" id="MobiDB-lite"/>
    </source>
</evidence>
<dbReference type="Proteomes" id="UP000234342">
    <property type="component" value="Unassembled WGS sequence"/>
</dbReference>
<sequence>MTDLIELALGDDSAVVSTTGAALLNYTVGDRPVVIQMSAFDGAVLAPWPNRVADGRYDCNGRSHQLPITEASRGTAALHGLMEETRWAVTERDGASVRLRTELTDSPGYPFTLSLEVAYSLIEREDEEESASRGELLVQASARNFGQEPAPFGFGFHPWIHPGADRVDQAQLHVPADTWVETDARLIPQAIRHFDTGSFIPADHEPNEASCLLCKDFRALRALGPAVLNDAFGTPQRGGDGWSRVRLRGADDRTVIIGMDENFRAWRICTGDELDQGHRRRAIAIEPMTCPPTAFATGSGSGSGSGSGHDAIGPRGKLSAEWAIALR</sequence>
<reference evidence="3" key="1">
    <citation type="submission" date="2017-03" db="EMBL/GenBank/DDBJ databases">
        <authorList>
            <person name="Monnet C."/>
        </authorList>
    </citation>
    <scope>NUCLEOTIDE SEQUENCE [LARGE SCALE GENOMIC DNA]</scope>
    <source>
        <strain evidence="3">P10</strain>
    </source>
</reference>
<keyword evidence="2" id="KW-0413">Isomerase</keyword>
<gene>
    <name evidence="2" type="ORF">BANT10_00704</name>
</gene>
<dbReference type="RefSeq" id="WP_101641843.1">
    <property type="nucleotide sequence ID" value="NZ_FXZE01000002.1"/>
</dbReference>
<dbReference type="Gene3D" id="2.70.98.10">
    <property type="match status" value="1"/>
</dbReference>
<dbReference type="AlphaFoldDB" id="A0A2H1I8L7"/>